<dbReference type="AlphaFoldDB" id="A0A6M3KAH1"/>
<organism evidence="1">
    <name type="scientific">viral metagenome</name>
    <dbReference type="NCBI Taxonomy" id="1070528"/>
    <lineage>
        <taxon>unclassified sequences</taxon>
        <taxon>metagenomes</taxon>
        <taxon>organismal metagenomes</taxon>
    </lineage>
</organism>
<sequence length="318" mass="37207">MSGEERSRKALNQDDIKRLDYELKRKTETDISEWLEERKEDLQRAPSDFLEKVEFRFNKIGKSDFPEWWGELRTAEKTPGQPGPEETKVKVMVEESKAPAFIKNISKSEPQRAPESQDVIYLSEMEIALDKQVNTLDFMLVPDPDTPYEGFEGPWIERCVGRDPDTKRMKVVRIRAKRVPVEPWMVMQYLGSVVRDHQSVHTTSIVFKGTRWGYVFDKFYIDSTSKKRFERCCLVTDRVHQAGMMYEKVIDKRSRKAYPKIRRIRGAMGQPTDEPAYRVIGYKEADYRDIKRLFERHFLSGPQDALAEDIGLKILVGQ</sequence>
<protein>
    <submittedName>
        <fullName evidence="1">Uncharacterized protein</fullName>
    </submittedName>
</protein>
<gene>
    <name evidence="1" type="ORF">MM415A01038_0022</name>
</gene>
<name>A0A6M3KAH1_9ZZZZ</name>
<proteinExistence type="predicted"/>
<accession>A0A6M3KAH1</accession>
<reference evidence="1" key="1">
    <citation type="submission" date="2020-03" db="EMBL/GenBank/DDBJ databases">
        <title>The deep terrestrial virosphere.</title>
        <authorList>
            <person name="Holmfeldt K."/>
            <person name="Nilsson E."/>
            <person name="Simone D."/>
            <person name="Lopez-Fernandez M."/>
            <person name="Wu X."/>
            <person name="de Brujin I."/>
            <person name="Lundin D."/>
            <person name="Andersson A."/>
            <person name="Bertilsson S."/>
            <person name="Dopson M."/>
        </authorList>
    </citation>
    <scope>NUCLEOTIDE SEQUENCE</scope>
    <source>
        <strain evidence="1">MM415A01038</strain>
    </source>
</reference>
<evidence type="ECO:0000313" key="1">
    <source>
        <dbReference type="EMBL" id="QJA78654.1"/>
    </source>
</evidence>
<dbReference type="EMBL" id="MT142346">
    <property type="protein sequence ID" value="QJA78654.1"/>
    <property type="molecule type" value="Genomic_DNA"/>
</dbReference>